<organism evidence="2 3">
    <name type="scientific">Ditylenchus dipsaci</name>
    <dbReference type="NCBI Taxonomy" id="166011"/>
    <lineage>
        <taxon>Eukaryota</taxon>
        <taxon>Metazoa</taxon>
        <taxon>Ecdysozoa</taxon>
        <taxon>Nematoda</taxon>
        <taxon>Chromadorea</taxon>
        <taxon>Rhabditida</taxon>
        <taxon>Tylenchina</taxon>
        <taxon>Tylenchomorpha</taxon>
        <taxon>Sphaerularioidea</taxon>
        <taxon>Anguinidae</taxon>
        <taxon>Anguininae</taxon>
        <taxon>Ditylenchus</taxon>
    </lineage>
</organism>
<feature type="region of interest" description="Disordered" evidence="1">
    <location>
        <begin position="1"/>
        <end position="35"/>
    </location>
</feature>
<sequence>MSNAGPANVKHHLSKHPKYKKKLEEMERAEKSKKKGLQQGLAKFVMHGKEVQLPSVIHAGKHFVLRPGEAVNVLRCYFRTQDGNLLDARSLVPPKCDPPEVIELD</sequence>
<dbReference type="AlphaFoldDB" id="A0A915E345"/>
<dbReference type="WBParaSite" id="jg25344">
    <property type="protein sequence ID" value="jg25344"/>
    <property type="gene ID" value="jg25344"/>
</dbReference>
<name>A0A915E345_9BILA</name>
<accession>A0A915E345</accession>
<evidence type="ECO:0000313" key="2">
    <source>
        <dbReference type="Proteomes" id="UP000887574"/>
    </source>
</evidence>
<evidence type="ECO:0000256" key="1">
    <source>
        <dbReference type="SAM" id="MobiDB-lite"/>
    </source>
</evidence>
<dbReference type="Proteomes" id="UP000887574">
    <property type="component" value="Unplaced"/>
</dbReference>
<keyword evidence="2" id="KW-1185">Reference proteome</keyword>
<reference evidence="3" key="1">
    <citation type="submission" date="2022-11" db="UniProtKB">
        <authorList>
            <consortium name="WormBaseParasite"/>
        </authorList>
    </citation>
    <scope>IDENTIFICATION</scope>
</reference>
<proteinExistence type="predicted"/>
<evidence type="ECO:0000313" key="3">
    <source>
        <dbReference type="WBParaSite" id="jg25344"/>
    </source>
</evidence>
<protein>
    <submittedName>
        <fullName evidence="3">Uncharacterized protein</fullName>
    </submittedName>
</protein>
<feature type="compositionally biased region" description="Basic residues" evidence="1">
    <location>
        <begin position="9"/>
        <end position="21"/>
    </location>
</feature>